<evidence type="ECO:0000256" key="8">
    <source>
        <dbReference type="ARBA" id="ARBA00049244"/>
    </source>
</evidence>
<dbReference type="InterPro" id="IPR016195">
    <property type="entry name" value="Pol/histidinol_Pase-like"/>
</dbReference>
<comment type="caution">
    <text evidence="10">The sequence shown here is derived from an EMBL/GenBank/DDBJ whole genome shotgun (WGS) entry which is preliminary data.</text>
</comment>
<dbReference type="InterPro" id="IPR004805">
    <property type="entry name" value="DnaE2/DnaE/PolC"/>
</dbReference>
<name>A0A0S8GDC5_UNCT6</name>
<dbReference type="PANTHER" id="PTHR32294">
    <property type="entry name" value="DNA POLYMERASE III SUBUNIT ALPHA"/>
    <property type="match status" value="1"/>
</dbReference>
<dbReference type="AlphaFoldDB" id="A0A0S8GDC5"/>
<evidence type="ECO:0000256" key="6">
    <source>
        <dbReference type="ARBA" id="ARBA00022705"/>
    </source>
</evidence>
<dbReference type="InterPro" id="IPR004365">
    <property type="entry name" value="NA-bd_OB_tRNA"/>
</dbReference>
<protein>
    <recommendedName>
        <fullName evidence="3">DNA polymerase III subunit alpha</fullName>
        <ecNumber evidence="2">2.7.7.7</ecNumber>
    </recommendedName>
</protein>
<evidence type="ECO:0000256" key="3">
    <source>
        <dbReference type="ARBA" id="ARBA00019114"/>
    </source>
</evidence>
<dbReference type="Gene3D" id="2.40.50.140">
    <property type="entry name" value="Nucleic acid-binding proteins"/>
    <property type="match status" value="1"/>
</dbReference>
<evidence type="ECO:0000256" key="1">
    <source>
        <dbReference type="ARBA" id="ARBA00004496"/>
    </source>
</evidence>
<dbReference type="GO" id="GO:0003887">
    <property type="term" value="F:DNA-directed DNA polymerase activity"/>
    <property type="evidence" value="ECO:0007669"/>
    <property type="project" value="UniProtKB-KW"/>
</dbReference>
<dbReference type="InterPro" id="IPR003141">
    <property type="entry name" value="Pol/His_phosphatase_N"/>
</dbReference>
<dbReference type="Gene3D" id="1.10.150.870">
    <property type="match status" value="1"/>
</dbReference>
<dbReference type="Pfam" id="PF02811">
    <property type="entry name" value="PHP"/>
    <property type="match status" value="1"/>
</dbReference>
<keyword evidence="7" id="KW-0239">DNA-directed DNA polymerase</keyword>
<dbReference type="Pfam" id="PF07733">
    <property type="entry name" value="DNA_pol3_alpha"/>
    <property type="match status" value="1"/>
</dbReference>
<dbReference type="InterPro" id="IPR012340">
    <property type="entry name" value="NA-bd_OB-fold"/>
</dbReference>
<dbReference type="SMART" id="SM00481">
    <property type="entry name" value="POLIIIAc"/>
    <property type="match status" value="1"/>
</dbReference>
<dbReference type="EC" id="2.7.7.7" evidence="2"/>
<evidence type="ECO:0000256" key="5">
    <source>
        <dbReference type="ARBA" id="ARBA00022695"/>
    </source>
</evidence>
<evidence type="ECO:0000313" key="11">
    <source>
        <dbReference type="Proteomes" id="UP000051717"/>
    </source>
</evidence>
<dbReference type="Pfam" id="PF01336">
    <property type="entry name" value="tRNA_anti-codon"/>
    <property type="match status" value="1"/>
</dbReference>
<dbReference type="InterPro" id="IPR029460">
    <property type="entry name" value="DNAPol_HHH"/>
</dbReference>
<evidence type="ECO:0000259" key="9">
    <source>
        <dbReference type="SMART" id="SM00481"/>
    </source>
</evidence>
<reference evidence="10 11" key="1">
    <citation type="journal article" date="2015" name="Microbiome">
        <title>Genomic resolution of linkages in carbon, nitrogen, and sulfur cycling among widespread estuary sediment bacteria.</title>
        <authorList>
            <person name="Baker B.J."/>
            <person name="Lazar C.S."/>
            <person name="Teske A.P."/>
            <person name="Dick G.J."/>
        </authorList>
    </citation>
    <scope>NUCLEOTIDE SEQUENCE [LARGE SCALE GENOMIC DNA]</scope>
    <source>
        <strain evidence="10">SM23_40</strain>
    </source>
</reference>
<dbReference type="InterPro" id="IPR041931">
    <property type="entry name" value="DNA_pol3_alpha_thumb_dom"/>
</dbReference>
<dbReference type="GO" id="GO:0003676">
    <property type="term" value="F:nucleic acid binding"/>
    <property type="evidence" value="ECO:0007669"/>
    <property type="project" value="InterPro"/>
</dbReference>
<dbReference type="NCBIfam" id="NF004226">
    <property type="entry name" value="PRK05673.1"/>
    <property type="match status" value="1"/>
</dbReference>
<dbReference type="EMBL" id="LJUI01000018">
    <property type="protein sequence ID" value="KPK70292.1"/>
    <property type="molecule type" value="Genomic_DNA"/>
</dbReference>
<comment type="subcellular location">
    <subcellularLocation>
        <location evidence="1">Cytoplasm</location>
    </subcellularLocation>
</comment>
<dbReference type="NCBIfam" id="TIGR00594">
    <property type="entry name" value="polc"/>
    <property type="match status" value="1"/>
</dbReference>
<proteinExistence type="predicted"/>
<dbReference type="Proteomes" id="UP000051717">
    <property type="component" value="Unassembled WGS sequence"/>
</dbReference>
<dbReference type="InterPro" id="IPR004013">
    <property type="entry name" value="PHP_dom"/>
</dbReference>
<dbReference type="SUPFAM" id="SSF89550">
    <property type="entry name" value="PHP domain-like"/>
    <property type="match status" value="1"/>
</dbReference>
<dbReference type="GO" id="GO:0008408">
    <property type="term" value="F:3'-5' exonuclease activity"/>
    <property type="evidence" value="ECO:0007669"/>
    <property type="project" value="InterPro"/>
</dbReference>
<evidence type="ECO:0000313" key="10">
    <source>
        <dbReference type="EMBL" id="KPK70292.1"/>
    </source>
</evidence>
<dbReference type="Pfam" id="PF14579">
    <property type="entry name" value="HHH_6"/>
    <property type="match status" value="1"/>
</dbReference>
<dbReference type="Gene3D" id="3.20.20.140">
    <property type="entry name" value="Metal-dependent hydrolases"/>
    <property type="match status" value="1"/>
</dbReference>
<accession>A0A0S8GDC5</accession>
<dbReference type="PANTHER" id="PTHR32294:SF0">
    <property type="entry name" value="DNA POLYMERASE III SUBUNIT ALPHA"/>
    <property type="match status" value="1"/>
</dbReference>
<evidence type="ECO:0000256" key="2">
    <source>
        <dbReference type="ARBA" id="ARBA00012417"/>
    </source>
</evidence>
<dbReference type="CDD" id="cd04485">
    <property type="entry name" value="DnaE_OBF"/>
    <property type="match status" value="1"/>
</dbReference>
<dbReference type="NCBIfam" id="NF005298">
    <property type="entry name" value="PRK06826.1"/>
    <property type="match status" value="1"/>
</dbReference>
<keyword evidence="6" id="KW-0235">DNA replication</keyword>
<dbReference type="InterPro" id="IPR011708">
    <property type="entry name" value="DNA_pol3_alpha_NTPase_dom"/>
</dbReference>
<gene>
    <name evidence="10" type="primary">dnaE</name>
    <name evidence="10" type="ORF">AMJ82_03545</name>
</gene>
<feature type="non-terminal residue" evidence="10">
    <location>
        <position position="1058"/>
    </location>
</feature>
<evidence type="ECO:0000256" key="4">
    <source>
        <dbReference type="ARBA" id="ARBA00022679"/>
    </source>
</evidence>
<comment type="catalytic activity">
    <reaction evidence="8">
        <text>DNA(n) + a 2'-deoxyribonucleoside 5'-triphosphate = DNA(n+1) + diphosphate</text>
        <dbReference type="Rhea" id="RHEA:22508"/>
        <dbReference type="Rhea" id="RHEA-COMP:17339"/>
        <dbReference type="Rhea" id="RHEA-COMP:17340"/>
        <dbReference type="ChEBI" id="CHEBI:33019"/>
        <dbReference type="ChEBI" id="CHEBI:61560"/>
        <dbReference type="ChEBI" id="CHEBI:173112"/>
        <dbReference type="EC" id="2.7.7.7"/>
    </reaction>
</comment>
<dbReference type="InterPro" id="IPR040982">
    <property type="entry name" value="DNA_pol3_finger"/>
</dbReference>
<dbReference type="Pfam" id="PF17657">
    <property type="entry name" value="DNA_pol3_finger"/>
    <property type="match status" value="1"/>
</dbReference>
<keyword evidence="5 10" id="KW-0548">Nucleotidyltransferase</keyword>
<organism evidence="10 11">
    <name type="scientific">candidate division TA06 bacterium SM23_40</name>
    <dbReference type="NCBI Taxonomy" id="1703774"/>
    <lineage>
        <taxon>Bacteria</taxon>
        <taxon>Bacteria division TA06</taxon>
    </lineage>
</organism>
<feature type="domain" description="Polymerase/histidinol phosphatase N-terminal" evidence="9">
    <location>
        <begin position="7"/>
        <end position="74"/>
    </location>
</feature>
<sequence>MEHAGFVHLHVHTEYSLLDGACRIDELVGLARRYQMPALAITDHGNMFGAIEFYQAAVRDGIKPIIGSEFYVAPGSHREKKSTGGIPEASFHLVLLAKNEEGYRNLMKLSSAGYLEGFYYRPRIDKELLSQYGSGLVGLSACLKGEVGYYACQNRMDEAKRAAFEYREILGDGNFYLELQDFGLEENRLANRAARDIGEQLGIPVVATNDCHYLRREDARAHDVLLCLQTGKTLDDPGRLRFQRDELYFKSPEEMMELFAEVPEAVENTIEIAEKCNLQLGLGGGRVLLPHYPLPEGYRSADEYLEYLANRGLAERYSKVTEGLRERLEYELATIRNMGYSGYFLIIKDLIDAAERKEIPVGPGRGSAVGSLVLYALGITDVDPLRYHLIFERFLNPERVSMPDIDIDFGDERRDEIIEYVIKKYGEESVTQIITFGSMMARAAIRDVGRVLNIPYSEVDRIAKLVPFGPGMTLERAIERVPALRELIDSDPRYGELMTIAKKLEGLVRHASTHAAGVVIVPGKLTDHVPLFKSTSGDVATQYSMYSLEATGLLKMDFLGLRTLTVIENTVSALRARGVPIDIGSVPLDDQATFELLGRGETTGIFQLESSGMRDILTKLKPETFEDLIAVLSLYRPGPLGGVSIDDFVQRRQGKKKVSYPHPLLEPTLKETYGLIIYQEQVMEIASTLAGFSLGEADILRRAMGKKKQEVMDEQRKSFVQGAKRRGVKASAANKIFDLMVPFGGYGFAKSHSAGYAVVSYRTAYLKTHYTAEYMAATLTSEMGNSKRVMALVAECRRLGLGVLPPDVNESHHSFRVTDGGLRFGLGAVKNVGRGAVEQMTEAREHGGPFKNLVDFCSRVDTRQVNKRVVESLVKAGAFDSLGRPREELAASLDSAFELGGKRRRARSRGQVSLFDHDAGTVPVVGAGEDVRKWSLTELLAMERDVLGFYMSGHPLDRCRQELEELTTVTTSDVELMSDGSSVIIGGIIGDIRKIRDRRKNEMAFITLQDFVGEIEVVVFSDLFERSRAVLVPESIVLIHGRTSTKEEQEPKVVAQRL</sequence>
<dbReference type="CDD" id="cd12113">
    <property type="entry name" value="PHP_PolIIIA_DnaE3"/>
    <property type="match status" value="1"/>
</dbReference>
<evidence type="ECO:0000256" key="7">
    <source>
        <dbReference type="ARBA" id="ARBA00022932"/>
    </source>
</evidence>
<keyword evidence="4 10" id="KW-0808">Transferase</keyword>
<dbReference type="GO" id="GO:0006260">
    <property type="term" value="P:DNA replication"/>
    <property type="evidence" value="ECO:0007669"/>
    <property type="project" value="UniProtKB-KW"/>
</dbReference>
<dbReference type="Gene3D" id="1.10.10.1600">
    <property type="entry name" value="Bacterial DNA polymerase III alpha subunit, thumb domain"/>
    <property type="match status" value="1"/>
</dbReference>
<dbReference type="GO" id="GO:0005737">
    <property type="term" value="C:cytoplasm"/>
    <property type="evidence" value="ECO:0007669"/>
    <property type="project" value="UniProtKB-SubCell"/>
</dbReference>